<evidence type="ECO:0000256" key="4">
    <source>
        <dbReference type="ARBA" id="ARBA00022692"/>
    </source>
</evidence>
<comment type="subcellular location">
    <subcellularLocation>
        <location evidence="1">Membrane</location>
        <topology evidence="1">Multi-pass membrane protein</topology>
    </subcellularLocation>
</comment>
<evidence type="ECO:0000256" key="6">
    <source>
        <dbReference type="ARBA" id="ARBA00023136"/>
    </source>
</evidence>
<dbReference type="PANTHER" id="PTHR43829:SF9">
    <property type="entry name" value="AQUAPORIN-9"/>
    <property type="match status" value="1"/>
</dbReference>
<gene>
    <name evidence="9" type="primary">AQP1_2</name>
    <name evidence="9" type="ORF">H4R18_002223</name>
</gene>
<dbReference type="Gene3D" id="1.20.1080.10">
    <property type="entry name" value="Glycerol uptake facilitator protein"/>
    <property type="match status" value="1"/>
</dbReference>
<evidence type="ECO:0000256" key="7">
    <source>
        <dbReference type="RuleBase" id="RU000477"/>
    </source>
</evidence>
<accession>A0A9W8HJ33</accession>
<dbReference type="GO" id="GO:0015250">
    <property type="term" value="F:water channel activity"/>
    <property type="evidence" value="ECO:0007669"/>
    <property type="project" value="TreeGrafter"/>
</dbReference>
<dbReference type="InterPro" id="IPR000425">
    <property type="entry name" value="MIP"/>
</dbReference>
<evidence type="ECO:0000256" key="3">
    <source>
        <dbReference type="ARBA" id="ARBA00022448"/>
    </source>
</evidence>
<dbReference type="Pfam" id="PF00230">
    <property type="entry name" value="MIP"/>
    <property type="match status" value="1"/>
</dbReference>
<feature type="transmembrane region" description="Helical" evidence="8">
    <location>
        <begin position="109"/>
        <end position="129"/>
    </location>
</feature>
<dbReference type="InterPro" id="IPR050363">
    <property type="entry name" value="MIP/Aquaporin"/>
</dbReference>
<dbReference type="AlphaFoldDB" id="A0A9W8HJ33"/>
<proteinExistence type="inferred from homology"/>
<keyword evidence="5 8" id="KW-1133">Transmembrane helix</keyword>
<comment type="similarity">
    <text evidence="2 7">Belongs to the MIP/aquaporin (TC 1.A.8) family.</text>
</comment>
<dbReference type="OrthoDB" id="3222at2759"/>
<dbReference type="CDD" id="cd00333">
    <property type="entry name" value="MIP"/>
    <property type="match status" value="1"/>
</dbReference>
<feature type="transmembrane region" description="Helical" evidence="8">
    <location>
        <begin position="246"/>
        <end position="269"/>
    </location>
</feature>
<dbReference type="EMBL" id="JANBUL010000070">
    <property type="protein sequence ID" value="KAJ2782530.1"/>
    <property type="molecule type" value="Genomic_DNA"/>
</dbReference>
<reference evidence="9" key="1">
    <citation type="submission" date="2022-07" db="EMBL/GenBank/DDBJ databases">
        <title>Phylogenomic reconstructions and comparative analyses of Kickxellomycotina fungi.</title>
        <authorList>
            <person name="Reynolds N.K."/>
            <person name="Stajich J.E."/>
            <person name="Barry K."/>
            <person name="Grigoriev I.V."/>
            <person name="Crous P."/>
            <person name="Smith M.E."/>
        </authorList>
    </citation>
    <scope>NUCLEOTIDE SEQUENCE</scope>
    <source>
        <strain evidence="9">NBRC 105414</strain>
    </source>
</reference>
<evidence type="ECO:0000313" key="10">
    <source>
        <dbReference type="Proteomes" id="UP001140217"/>
    </source>
</evidence>
<keyword evidence="4 7" id="KW-0812">Transmembrane</keyword>
<protein>
    <submittedName>
        <fullName evidence="9">Aquaporin-like protein</fullName>
    </submittedName>
</protein>
<dbReference type="InterPro" id="IPR023271">
    <property type="entry name" value="Aquaporin-like"/>
</dbReference>
<dbReference type="PRINTS" id="PR00783">
    <property type="entry name" value="MINTRINSICP"/>
</dbReference>
<sequence>MPPSGAQGTGEQHERYGVHWEHDEEHGGHLHPKITLHHPEHEVPISQTADYELEGLAEVHPIFDPLKWPLYSFRYKFREYLAEFWGTFILVFFGDGVVATTVFNKTNAPSAYLSITFGWGVGLMMALYCSMGISGGHLNPAVTFGNAVFGKFAWHRVPGFIFSQLLGAFAAAATLYGIFKDQMDRFDGGRRQLMGPQGTGGIWCTYAQPGNGKWFSVWSEVVNTAVLLFVIYAIGDPRMTPAKNHLPIAIGLLVFAIGLCTGWVTGYAINPARDFGPRIFSTILYGKEPFTYGGHYFWVPLSMPFVGAIVGIFFYQFFILPENKDKKK</sequence>
<feature type="transmembrane region" description="Helical" evidence="8">
    <location>
        <begin position="159"/>
        <end position="179"/>
    </location>
</feature>
<comment type="caution">
    <text evidence="9">The sequence shown here is derived from an EMBL/GenBank/DDBJ whole genome shotgun (WGS) entry which is preliminary data.</text>
</comment>
<dbReference type="GO" id="GO:0015254">
    <property type="term" value="F:glycerol channel activity"/>
    <property type="evidence" value="ECO:0007669"/>
    <property type="project" value="TreeGrafter"/>
</dbReference>
<dbReference type="GO" id="GO:0005886">
    <property type="term" value="C:plasma membrane"/>
    <property type="evidence" value="ECO:0007669"/>
    <property type="project" value="TreeGrafter"/>
</dbReference>
<dbReference type="PANTHER" id="PTHR43829">
    <property type="entry name" value="AQUAPORIN OR AQUAGLYCEROPORIN RELATED"/>
    <property type="match status" value="1"/>
</dbReference>
<feature type="transmembrane region" description="Helical" evidence="8">
    <location>
        <begin position="215"/>
        <end position="234"/>
    </location>
</feature>
<evidence type="ECO:0000256" key="8">
    <source>
        <dbReference type="SAM" id="Phobius"/>
    </source>
</evidence>
<dbReference type="Proteomes" id="UP001140217">
    <property type="component" value="Unassembled WGS sequence"/>
</dbReference>
<evidence type="ECO:0000256" key="1">
    <source>
        <dbReference type="ARBA" id="ARBA00004141"/>
    </source>
</evidence>
<dbReference type="InterPro" id="IPR022357">
    <property type="entry name" value="MIP_CS"/>
</dbReference>
<evidence type="ECO:0000256" key="5">
    <source>
        <dbReference type="ARBA" id="ARBA00022989"/>
    </source>
</evidence>
<name>A0A9W8HJ33_9FUNG</name>
<evidence type="ECO:0000256" key="2">
    <source>
        <dbReference type="ARBA" id="ARBA00006175"/>
    </source>
</evidence>
<keyword evidence="10" id="KW-1185">Reference proteome</keyword>
<dbReference type="NCBIfam" id="TIGR00861">
    <property type="entry name" value="MIP"/>
    <property type="match status" value="1"/>
</dbReference>
<dbReference type="SUPFAM" id="SSF81338">
    <property type="entry name" value="Aquaporin-like"/>
    <property type="match status" value="1"/>
</dbReference>
<keyword evidence="3 7" id="KW-0813">Transport</keyword>
<feature type="transmembrane region" description="Helical" evidence="8">
    <location>
        <begin position="297"/>
        <end position="320"/>
    </location>
</feature>
<keyword evidence="6 8" id="KW-0472">Membrane</keyword>
<evidence type="ECO:0000313" key="9">
    <source>
        <dbReference type="EMBL" id="KAJ2782530.1"/>
    </source>
</evidence>
<organism evidence="9 10">
    <name type="scientific">Coemansia javaensis</name>
    <dbReference type="NCBI Taxonomy" id="2761396"/>
    <lineage>
        <taxon>Eukaryota</taxon>
        <taxon>Fungi</taxon>
        <taxon>Fungi incertae sedis</taxon>
        <taxon>Zoopagomycota</taxon>
        <taxon>Kickxellomycotina</taxon>
        <taxon>Kickxellomycetes</taxon>
        <taxon>Kickxellales</taxon>
        <taxon>Kickxellaceae</taxon>
        <taxon>Coemansia</taxon>
    </lineage>
</organism>
<dbReference type="PROSITE" id="PS00221">
    <property type="entry name" value="MIP"/>
    <property type="match status" value="1"/>
</dbReference>
<feature type="transmembrane region" description="Helical" evidence="8">
    <location>
        <begin position="80"/>
        <end position="103"/>
    </location>
</feature>